<gene>
    <name evidence="3" type="ORF">DIU77_013405</name>
</gene>
<dbReference type="EMBL" id="QGUI02000182">
    <property type="protein sequence ID" value="MFO7193233.1"/>
    <property type="molecule type" value="Genomic_DNA"/>
</dbReference>
<keyword evidence="2" id="KW-0812">Transmembrane</keyword>
<evidence type="ECO:0000313" key="3">
    <source>
        <dbReference type="EMBL" id="MFO7193233.1"/>
    </source>
</evidence>
<feature type="compositionally biased region" description="Low complexity" evidence="1">
    <location>
        <begin position="74"/>
        <end position="90"/>
    </location>
</feature>
<feature type="compositionally biased region" description="Pro residues" evidence="1">
    <location>
        <begin position="1"/>
        <end position="13"/>
    </location>
</feature>
<keyword evidence="2" id="KW-0472">Membrane</keyword>
<evidence type="ECO:0008006" key="5">
    <source>
        <dbReference type="Google" id="ProtNLM"/>
    </source>
</evidence>
<evidence type="ECO:0000256" key="1">
    <source>
        <dbReference type="SAM" id="MobiDB-lite"/>
    </source>
</evidence>
<feature type="region of interest" description="Disordered" evidence="1">
    <location>
        <begin position="197"/>
        <end position="217"/>
    </location>
</feature>
<feature type="transmembrane region" description="Helical" evidence="2">
    <location>
        <begin position="105"/>
        <end position="126"/>
    </location>
</feature>
<protein>
    <recommendedName>
        <fullName evidence="5">DUF4878 domain-containing protein</fullName>
    </recommendedName>
</protein>
<name>A0ABD6FH37_9PSEU</name>
<keyword evidence="2" id="KW-1133">Transmembrane helix</keyword>
<accession>A0ABD6FH37</accession>
<comment type="caution">
    <text evidence="3">The sequence shown here is derived from an EMBL/GenBank/DDBJ whole genome shotgun (WGS) entry which is preliminary data.</text>
</comment>
<sequence length="242" mass="25328">MTQPPGPQGPFPQYPHGQPPGGGFPQQPDAWQAQPPGSSGGWQQPDQWQAQPPGDWQGQQTDAWQGQQPGGWQGQQPGFGQPGQPAGQDPFSDDEDGRKSKWPRILGGVGALVVIGGVVLLIVLLGTGPSKGATAQETADAFASAFNDRDVDGVKALLCEANLKGEIGKALDNGDVFADQPENLTIEVAKVEQAGSDSATAHYRQVDDGKPTEGTIPVPLKKNGDVWEICVQQPVTTGEPAG</sequence>
<evidence type="ECO:0000256" key="2">
    <source>
        <dbReference type="SAM" id="Phobius"/>
    </source>
</evidence>
<evidence type="ECO:0000313" key="4">
    <source>
        <dbReference type="Proteomes" id="UP000249324"/>
    </source>
</evidence>
<proteinExistence type="predicted"/>
<dbReference type="Proteomes" id="UP000249324">
    <property type="component" value="Unassembled WGS sequence"/>
</dbReference>
<reference evidence="3 4" key="1">
    <citation type="journal article" date="2021" name="BMC Genomics">
        <title>Genome-resolved metagenome and metatranscriptome analyses of thermophilic composting reveal key bacterial players and their metabolic interactions.</title>
        <authorList>
            <person name="Braga L.P.P."/>
            <person name="Pereira R.V."/>
            <person name="Martins L.F."/>
            <person name="Moura L.M.S."/>
            <person name="Sanchez F.B."/>
            <person name="Patane J.S.L."/>
            <person name="da Silva A.M."/>
            <person name="Setubal J.C."/>
        </authorList>
    </citation>
    <scope>NUCLEOTIDE SEQUENCE [LARGE SCALE GENOMIC DNA]</scope>
    <source>
        <strain evidence="3">ZC4RG45</strain>
    </source>
</reference>
<organism evidence="3 4">
    <name type="scientific">Thermocrispum agreste</name>
    <dbReference type="NCBI Taxonomy" id="37925"/>
    <lineage>
        <taxon>Bacteria</taxon>
        <taxon>Bacillati</taxon>
        <taxon>Actinomycetota</taxon>
        <taxon>Actinomycetes</taxon>
        <taxon>Pseudonocardiales</taxon>
        <taxon>Pseudonocardiaceae</taxon>
        <taxon>Thermocrispum</taxon>
    </lineage>
</organism>
<dbReference type="AlphaFoldDB" id="A0ABD6FH37"/>
<feature type="region of interest" description="Disordered" evidence="1">
    <location>
        <begin position="1"/>
        <end position="102"/>
    </location>
</feature>
<feature type="compositionally biased region" description="Low complexity" evidence="1">
    <location>
        <begin position="25"/>
        <end position="67"/>
    </location>
</feature>